<dbReference type="AlphaFoldDB" id="A0A517TZ86"/>
<keyword evidence="2" id="KW-1185">Reference proteome</keyword>
<evidence type="ECO:0000313" key="1">
    <source>
        <dbReference type="EMBL" id="QDT73676.1"/>
    </source>
</evidence>
<gene>
    <name evidence="1" type="ORF">I41_28660</name>
</gene>
<accession>A0A517TZ86</accession>
<sequence>MSDPDSHNRGRLIHVEATPDGFHVMARHGSRLLAQEFAATVNEAEGLAQRMLQEHDASEVNWG</sequence>
<dbReference type="EMBL" id="CP036339">
    <property type="protein sequence ID" value="QDT73676.1"/>
    <property type="molecule type" value="Genomic_DNA"/>
</dbReference>
<reference evidence="1 2" key="1">
    <citation type="submission" date="2019-02" db="EMBL/GenBank/DDBJ databases">
        <title>Deep-cultivation of Planctomycetes and their phenomic and genomic characterization uncovers novel biology.</title>
        <authorList>
            <person name="Wiegand S."/>
            <person name="Jogler M."/>
            <person name="Boedeker C."/>
            <person name="Pinto D."/>
            <person name="Vollmers J."/>
            <person name="Rivas-Marin E."/>
            <person name="Kohn T."/>
            <person name="Peeters S.H."/>
            <person name="Heuer A."/>
            <person name="Rast P."/>
            <person name="Oberbeckmann S."/>
            <person name="Bunk B."/>
            <person name="Jeske O."/>
            <person name="Meyerdierks A."/>
            <person name="Storesund J.E."/>
            <person name="Kallscheuer N."/>
            <person name="Luecker S."/>
            <person name="Lage O.M."/>
            <person name="Pohl T."/>
            <person name="Merkel B.J."/>
            <person name="Hornburger P."/>
            <person name="Mueller R.-W."/>
            <person name="Bruemmer F."/>
            <person name="Labrenz M."/>
            <person name="Spormann A.M."/>
            <person name="Op den Camp H."/>
            <person name="Overmann J."/>
            <person name="Amann R."/>
            <person name="Jetten M.S.M."/>
            <person name="Mascher T."/>
            <person name="Medema M.H."/>
            <person name="Devos D.P."/>
            <person name="Kaster A.-K."/>
            <person name="Ovreas L."/>
            <person name="Rohde M."/>
            <person name="Galperin M.Y."/>
            <person name="Jogler C."/>
        </authorList>
    </citation>
    <scope>NUCLEOTIDE SEQUENCE [LARGE SCALE GENOMIC DNA]</scope>
    <source>
        <strain evidence="1 2">I41</strain>
    </source>
</reference>
<name>A0A517TZ86_9BACT</name>
<dbReference type="RefSeq" id="WP_145433236.1">
    <property type="nucleotide sequence ID" value="NZ_CP036339.1"/>
</dbReference>
<dbReference type="KEGG" id="llh:I41_28660"/>
<dbReference type="Proteomes" id="UP000317909">
    <property type="component" value="Chromosome"/>
</dbReference>
<protein>
    <submittedName>
        <fullName evidence="1">Uncharacterized protein</fullName>
    </submittedName>
</protein>
<proteinExistence type="predicted"/>
<organism evidence="1 2">
    <name type="scientific">Lacipirellula limnantheis</name>
    <dbReference type="NCBI Taxonomy" id="2528024"/>
    <lineage>
        <taxon>Bacteria</taxon>
        <taxon>Pseudomonadati</taxon>
        <taxon>Planctomycetota</taxon>
        <taxon>Planctomycetia</taxon>
        <taxon>Pirellulales</taxon>
        <taxon>Lacipirellulaceae</taxon>
        <taxon>Lacipirellula</taxon>
    </lineage>
</organism>
<evidence type="ECO:0000313" key="2">
    <source>
        <dbReference type="Proteomes" id="UP000317909"/>
    </source>
</evidence>